<feature type="compositionally biased region" description="Basic residues" evidence="1">
    <location>
        <begin position="7"/>
        <end position="17"/>
    </location>
</feature>
<evidence type="ECO:0008006" key="4">
    <source>
        <dbReference type="Google" id="ProtNLM"/>
    </source>
</evidence>
<evidence type="ECO:0000313" key="2">
    <source>
        <dbReference type="EMBL" id="CAI4033820.1"/>
    </source>
</evidence>
<dbReference type="AlphaFoldDB" id="A0AA86N307"/>
<dbReference type="KEGG" id="nti:DNFV4_04262"/>
<sequence>MAARTRTSTKGKPKTGRRWSADVMKRSDALDLEPGVFTKETPRQIATSLKRSALRSRRRKGTPYQSAMSMLNFHINRGGKRLGSAQKKRLEQAKVELRQLFGKSRDKSAAD</sequence>
<reference evidence="2" key="1">
    <citation type="submission" date="2022-10" db="EMBL/GenBank/DDBJ databases">
        <authorList>
            <person name="Koch H."/>
        </authorList>
    </citation>
    <scope>NUCLEOTIDE SEQUENCE</scope>
    <source>
        <strain evidence="2">DNF</strain>
    </source>
</reference>
<keyword evidence="3" id="KW-1185">Reference proteome</keyword>
<protein>
    <recommendedName>
        <fullName evidence="4">DUF3175 domain-containing protein</fullName>
    </recommendedName>
</protein>
<dbReference type="Proteomes" id="UP001179121">
    <property type="component" value="Chromosome"/>
</dbReference>
<feature type="region of interest" description="Disordered" evidence="1">
    <location>
        <begin position="1"/>
        <end position="21"/>
    </location>
</feature>
<accession>A0AA86N307</accession>
<dbReference type="InterPro" id="IPR021513">
    <property type="entry name" value="Phage_RSL1_Orf186"/>
</dbReference>
<organism evidence="2 3">
    <name type="scientific">Nitrospira tepida</name>
    <dbReference type="NCBI Taxonomy" id="2973512"/>
    <lineage>
        <taxon>Bacteria</taxon>
        <taxon>Pseudomonadati</taxon>
        <taxon>Nitrospirota</taxon>
        <taxon>Nitrospiria</taxon>
        <taxon>Nitrospirales</taxon>
        <taxon>Nitrospiraceae</taxon>
        <taxon>Nitrospira</taxon>
    </lineage>
</organism>
<dbReference type="RefSeq" id="WP_289271247.1">
    <property type="nucleotide sequence ID" value="NZ_OX365700.1"/>
</dbReference>
<dbReference type="EMBL" id="OX365700">
    <property type="protein sequence ID" value="CAI4033820.1"/>
    <property type="molecule type" value="Genomic_DNA"/>
</dbReference>
<gene>
    <name evidence="2" type="ORF">DNFV4_04262</name>
</gene>
<evidence type="ECO:0000256" key="1">
    <source>
        <dbReference type="SAM" id="MobiDB-lite"/>
    </source>
</evidence>
<evidence type="ECO:0000313" key="3">
    <source>
        <dbReference type="Proteomes" id="UP001179121"/>
    </source>
</evidence>
<name>A0AA86N307_9BACT</name>
<dbReference type="Pfam" id="PF11373">
    <property type="entry name" value="DUF3175"/>
    <property type="match status" value="1"/>
</dbReference>
<proteinExistence type="predicted"/>